<dbReference type="GO" id="GO:1990904">
    <property type="term" value="C:ribonucleoprotein complex"/>
    <property type="evidence" value="ECO:0007669"/>
    <property type="project" value="UniProtKB-KW"/>
</dbReference>
<accession>A0A066XAJ3</accession>
<feature type="domain" description="Ribosomal protein/NADH dehydrogenase" evidence="5">
    <location>
        <begin position="68"/>
        <end position="173"/>
    </location>
</feature>
<sequence>MVRVGQRWHALRAIRFGPGAATLPSNVTRIHMEFAKAATAGHVGPKSVHTPPPYQLSAPSSATYRILRTADPFQTYRKFWREMLPRLKYYNPAVPMIVNRKSNIEGTAIMSVYFSATGAPVDPSTLPQPPSSAIDNSKAQPPLEGVERVVKIDMKNKHSQQILDQLLAETKAEAILPGPEDEIEMKAVEELRIKSEKDRQANLKIREEEKREKAMLARARAEASS</sequence>
<dbReference type="eggNOG" id="ENOG502SDFJ">
    <property type="taxonomic scope" value="Eukaryota"/>
</dbReference>
<dbReference type="Pfam" id="PF05047">
    <property type="entry name" value="L51_S25_CI-B8"/>
    <property type="match status" value="1"/>
</dbReference>
<keyword evidence="4" id="KW-0687">Ribonucleoprotein</keyword>
<gene>
    <name evidence="6" type="ORF">CSUB01_00643</name>
</gene>
<evidence type="ECO:0000256" key="4">
    <source>
        <dbReference type="ARBA" id="ARBA00023274"/>
    </source>
</evidence>
<evidence type="ECO:0000313" key="6">
    <source>
        <dbReference type="EMBL" id="KDN65977.1"/>
    </source>
</evidence>
<comment type="caution">
    <text evidence="6">The sequence shown here is derived from an EMBL/GenBank/DDBJ whole genome shotgun (WGS) entry which is preliminary data.</text>
</comment>
<dbReference type="InterPro" id="IPR007741">
    <property type="entry name" value="Ribosomal_mL43/mS25/NADH_DH"/>
</dbReference>
<dbReference type="OMA" id="FWREMLP"/>
<dbReference type="STRING" id="1173701.A0A066XAJ3"/>
<dbReference type="InterPro" id="IPR040049">
    <property type="entry name" value="Ribosomal_mS25/mL61"/>
</dbReference>
<dbReference type="AlphaFoldDB" id="A0A066XAJ3"/>
<keyword evidence="7" id="KW-1185">Reference proteome</keyword>
<dbReference type="Proteomes" id="UP000027238">
    <property type="component" value="Unassembled WGS sequence"/>
</dbReference>
<dbReference type="PANTHER" id="PTHR13274:SF2">
    <property type="entry name" value="SMALL RIBOSOMAL SUBUNIT PROTEIN MS25"/>
    <property type="match status" value="1"/>
</dbReference>
<dbReference type="GO" id="GO:0005739">
    <property type="term" value="C:mitochondrion"/>
    <property type="evidence" value="ECO:0007669"/>
    <property type="project" value="UniProtKB-SubCell"/>
</dbReference>
<evidence type="ECO:0000256" key="2">
    <source>
        <dbReference type="ARBA" id="ARBA00022980"/>
    </source>
</evidence>
<dbReference type="PANTHER" id="PTHR13274">
    <property type="entry name" value="MITOCHONDRIAL RIBOSOMAL PROTEIN S25"/>
    <property type="match status" value="1"/>
</dbReference>
<proteinExistence type="predicted"/>
<dbReference type="HOGENOM" id="CLU_094283_0_0_1"/>
<evidence type="ECO:0000256" key="3">
    <source>
        <dbReference type="ARBA" id="ARBA00023128"/>
    </source>
</evidence>
<dbReference type="SMART" id="SM00916">
    <property type="entry name" value="L51_S25_CI-B8"/>
    <property type="match status" value="1"/>
</dbReference>
<dbReference type="EMBL" id="JMSE01000971">
    <property type="protein sequence ID" value="KDN65977.1"/>
    <property type="molecule type" value="Genomic_DNA"/>
</dbReference>
<organism evidence="6 7">
    <name type="scientific">Colletotrichum sublineola</name>
    <name type="common">Sorghum anthracnose fungus</name>
    <dbReference type="NCBI Taxonomy" id="1173701"/>
    <lineage>
        <taxon>Eukaryota</taxon>
        <taxon>Fungi</taxon>
        <taxon>Dikarya</taxon>
        <taxon>Ascomycota</taxon>
        <taxon>Pezizomycotina</taxon>
        <taxon>Sordariomycetes</taxon>
        <taxon>Hypocreomycetidae</taxon>
        <taxon>Glomerellales</taxon>
        <taxon>Glomerellaceae</taxon>
        <taxon>Colletotrichum</taxon>
        <taxon>Colletotrichum graminicola species complex</taxon>
    </lineage>
</organism>
<dbReference type="GO" id="GO:0005840">
    <property type="term" value="C:ribosome"/>
    <property type="evidence" value="ECO:0007669"/>
    <property type="project" value="UniProtKB-KW"/>
</dbReference>
<dbReference type="InterPro" id="IPR036249">
    <property type="entry name" value="Thioredoxin-like_sf"/>
</dbReference>
<dbReference type="SUPFAM" id="SSF52833">
    <property type="entry name" value="Thioredoxin-like"/>
    <property type="match status" value="1"/>
</dbReference>
<evidence type="ECO:0000313" key="7">
    <source>
        <dbReference type="Proteomes" id="UP000027238"/>
    </source>
</evidence>
<reference evidence="7" key="1">
    <citation type="journal article" date="2014" name="Genome Announc.">
        <title>Draft genome sequence of Colletotrichum sublineola, a destructive pathogen of cultivated sorghum.</title>
        <authorList>
            <person name="Baroncelli R."/>
            <person name="Sanz-Martin J.M."/>
            <person name="Rech G.E."/>
            <person name="Sukno S.A."/>
            <person name="Thon M.R."/>
        </authorList>
    </citation>
    <scope>NUCLEOTIDE SEQUENCE [LARGE SCALE GENOMIC DNA]</scope>
    <source>
        <strain evidence="7">TX430BB</strain>
    </source>
</reference>
<comment type="subcellular location">
    <subcellularLocation>
        <location evidence="1">Mitochondrion</location>
    </subcellularLocation>
</comment>
<name>A0A066XAJ3_COLSU</name>
<dbReference type="GO" id="GO:0003735">
    <property type="term" value="F:structural constituent of ribosome"/>
    <property type="evidence" value="ECO:0007669"/>
    <property type="project" value="InterPro"/>
</dbReference>
<keyword evidence="3" id="KW-0496">Mitochondrion</keyword>
<keyword evidence="2" id="KW-0689">Ribosomal protein</keyword>
<dbReference type="OrthoDB" id="1696305at2759"/>
<evidence type="ECO:0000256" key="1">
    <source>
        <dbReference type="ARBA" id="ARBA00004173"/>
    </source>
</evidence>
<protein>
    <recommendedName>
        <fullName evidence="5">Ribosomal protein/NADH dehydrogenase domain-containing protein</fullName>
    </recommendedName>
</protein>
<evidence type="ECO:0000259" key="5">
    <source>
        <dbReference type="SMART" id="SM00916"/>
    </source>
</evidence>